<comment type="caution">
    <text evidence="2">The sequence shown here is derived from an EMBL/GenBank/DDBJ whole genome shotgun (WGS) entry which is preliminary data.</text>
</comment>
<dbReference type="InterPro" id="IPR021775">
    <property type="entry name" value="DUF3339"/>
</dbReference>
<evidence type="ECO:0000256" key="1">
    <source>
        <dbReference type="SAM" id="Phobius"/>
    </source>
</evidence>
<keyword evidence="1" id="KW-0472">Membrane</keyword>
<protein>
    <submittedName>
        <fullName evidence="2">Uncharacterized protein</fullName>
    </submittedName>
</protein>
<dbReference type="OrthoDB" id="1926777at2759"/>
<dbReference type="Pfam" id="PF11820">
    <property type="entry name" value="DUF3339"/>
    <property type="match status" value="1"/>
</dbReference>
<accession>A0A2G9HPF9</accession>
<dbReference type="PANTHER" id="PTHR33128">
    <property type="entry name" value="OS05G0103400 PROTEIN"/>
    <property type="match status" value="1"/>
</dbReference>
<dbReference type="AlphaFoldDB" id="A0A2G9HPF9"/>
<name>A0A2G9HPF9_9LAMI</name>
<gene>
    <name evidence="2" type="ORF">CDL12_07915</name>
</gene>
<reference evidence="3" key="1">
    <citation type="journal article" date="2018" name="Gigascience">
        <title>Genome assembly of the Pink Ipe (Handroanthus impetiginosus, Bignoniaceae), a highly valued, ecologically keystone Neotropical timber forest tree.</title>
        <authorList>
            <person name="Silva-Junior O.B."/>
            <person name="Grattapaglia D."/>
            <person name="Novaes E."/>
            <person name="Collevatti R.G."/>
        </authorList>
    </citation>
    <scope>NUCLEOTIDE SEQUENCE [LARGE SCALE GENOMIC DNA]</scope>
    <source>
        <strain evidence="3">cv. UFG-1</strain>
    </source>
</reference>
<dbReference type="STRING" id="429701.A0A2G9HPF9"/>
<proteinExistence type="predicted"/>
<dbReference type="PANTHER" id="PTHR33128:SF54">
    <property type="entry name" value="OS01G0849500 PROTEIN"/>
    <property type="match status" value="1"/>
</dbReference>
<feature type="transmembrane region" description="Helical" evidence="1">
    <location>
        <begin position="48"/>
        <end position="67"/>
    </location>
</feature>
<dbReference type="EMBL" id="NKXS01001283">
    <property type="protein sequence ID" value="PIN19411.1"/>
    <property type="molecule type" value="Genomic_DNA"/>
</dbReference>
<evidence type="ECO:0000313" key="3">
    <source>
        <dbReference type="Proteomes" id="UP000231279"/>
    </source>
</evidence>
<keyword evidence="1" id="KW-1133">Transmembrane helix</keyword>
<organism evidence="2 3">
    <name type="scientific">Handroanthus impetiginosus</name>
    <dbReference type="NCBI Taxonomy" id="429701"/>
    <lineage>
        <taxon>Eukaryota</taxon>
        <taxon>Viridiplantae</taxon>
        <taxon>Streptophyta</taxon>
        <taxon>Embryophyta</taxon>
        <taxon>Tracheophyta</taxon>
        <taxon>Spermatophyta</taxon>
        <taxon>Magnoliopsida</taxon>
        <taxon>eudicotyledons</taxon>
        <taxon>Gunneridae</taxon>
        <taxon>Pentapetalae</taxon>
        <taxon>asterids</taxon>
        <taxon>lamiids</taxon>
        <taxon>Lamiales</taxon>
        <taxon>Bignoniaceae</taxon>
        <taxon>Crescentiina</taxon>
        <taxon>Tabebuia alliance</taxon>
        <taxon>Handroanthus</taxon>
    </lineage>
</organism>
<evidence type="ECO:0000313" key="2">
    <source>
        <dbReference type="EMBL" id="PIN19411.1"/>
    </source>
</evidence>
<keyword evidence="3" id="KW-1185">Reference proteome</keyword>
<keyword evidence="1" id="KW-0812">Transmembrane</keyword>
<dbReference type="Proteomes" id="UP000231279">
    <property type="component" value="Unassembled WGS sequence"/>
</dbReference>
<sequence length="68" mass="7485">MNDYAAVMIATAFFAFLSPGLVFQLPGKNRAVDFLNMKTSIPAMIFHAVLYGLVLVLLLIVVNIHVYA</sequence>